<evidence type="ECO:0000313" key="7">
    <source>
        <dbReference type="EMBL" id="GMG86622.1"/>
    </source>
</evidence>
<comment type="subcellular location">
    <subcellularLocation>
        <location evidence="1">Membrane</location>
        <topology evidence="1">Multi-pass membrane protein</topology>
    </subcellularLocation>
</comment>
<sequence length="204" mass="22768">MGILSHTVGIFTHPDREWQKIREDHDSVGHLFLTHVPILALIPVVSFYIGVTQFGFDVGDTHRKLTPGSALSLSILTYAAILAGVYIFGEFIHWMARTYGVEGDEDTLRYESHALAVFVTTPIFLVGFVGLYPDLWVNAVVTLLAACYSIYLLYEGIPILMNIDKERAFMYASSVVTIGLVLLVIVRIGTVILWLLGFQPIYTD</sequence>
<evidence type="ECO:0000256" key="3">
    <source>
        <dbReference type="ARBA" id="ARBA00022989"/>
    </source>
</evidence>
<dbReference type="RefSeq" id="WP_285763175.1">
    <property type="nucleotide sequence ID" value="NZ_BSYJ01000002.1"/>
</dbReference>
<feature type="transmembrane region" description="Helical" evidence="5">
    <location>
        <begin position="175"/>
        <end position="196"/>
    </location>
</feature>
<organism evidence="7 8">
    <name type="scientific">Biformimicrobium ophioploci</name>
    <dbReference type="NCBI Taxonomy" id="3036711"/>
    <lineage>
        <taxon>Bacteria</taxon>
        <taxon>Pseudomonadati</taxon>
        <taxon>Pseudomonadota</taxon>
        <taxon>Gammaproteobacteria</taxon>
        <taxon>Cellvibrionales</taxon>
        <taxon>Microbulbiferaceae</taxon>
        <taxon>Biformimicrobium</taxon>
    </lineage>
</organism>
<evidence type="ECO:0000256" key="1">
    <source>
        <dbReference type="ARBA" id="ARBA00004141"/>
    </source>
</evidence>
<protein>
    <submittedName>
        <fullName evidence="7">Yip1 family protein</fullName>
    </submittedName>
</protein>
<keyword evidence="3 5" id="KW-1133">Transmembrane helix</keyword>
<evidence type="ECO:0000256" key="5">
    <source>
        <dbReference type="SAM" id="Phobius"/>
    </source>
</evidence>
<feature type="transmembrane region" description="Helical" evidence="5">
    <location>
        <begin position="69"/>
        <end position="89"/>
    </location>
</feature>
<feature type="transmembrane region" description="Helical" evidence="5">
    <location>
        <begin position="28"/>
        <end position="49"/>
    </location>
</feature>
<feature type="domain" description="Yip1" evidence="6">
    <location>
        <begin position="9"/>
        <end position="185"/>
    </location>
</feature>
<dbReference type="InterPro" id="IPR006977">
    <property type="entry name" value="Yip1_dom"/>
</dbReference>
<dbReference type="Pfam" id="PF04893">
    <property type="entry name" value="Yip1"/>
    <property type="match status" value="1"/>
</dbReference>
<gene>
    <name evidence="7" type="ORF">MNKW57_09430</name>
</gene>
<feature type="transmembrane region" description="Helical" evidence="5">
    <location>
        <begin position="110"/>
        <end position="129"/>
    </location>
</feature>
<keyword evidence="8" id="KW-1185">Reference proteome</keyword>
<name>A0ABQ6LX77_9GAMM</name>
<evidence type="ECO:0000259" key="6">
    <source>
        <dbReference type="Pfam" id="PF04893"/>
    </source>
</evidence>
<proteinExistence type="predicted"/>
<keyword evidence="4 5" id="KW-0472">Membrane</keyword>
<evidence type="ECO:0000256" key="4">
    <source>
        <dbReference type="ARBA" id="ARBA00023136"/>
    </source>
</evidence>
<keyword evidence="2 5" id="KW-0812">Transmembrane</keyword>
<reference evidence="7 8" key="1">
    <citation type="submission" date="2023-04" db="EMBL/GenBank/DDBJ databases">
        <title>Marinobulbifer ophiurae gen. nov., sp. Nov., isolate from tissue of brittle star Ophioplocus japonicus.</title>
        <authorList>
            <person name="Kawano K."/>
            <person name="Sawayama S."/>
            <person name="Nakagawa S."/>
        </authorList>
    </citation>
    <scope>NUCLEOTIDE SEQUENCE [LARGE SCALE GENOMIC DNA]</scope>
    <source>
        <strain evidence="7 8">NKW57</strain>
    </source>
</reference>
<comment type="caution">
    <text evidence="7">The sequence shown here is derived from an EMBL/GenBank/DDBJ whole genome shotgun (WGS) entry which is preliminary data.</text>
</comment>
<feature type="transmembrane region" description="Helical" evidence="5">
    <location>
        <begin position="135"/>
        <end position="154"/>
    </location>
</feature>
<dbReference type="Proteomes" id="UP001224392">
    <property type="component" value="Unassembled WGS sequence"/>
</dbReference>
<evidence type="ECO:0000313" key="8">
    <source>
        <dbReference type="Proteomes" id="UP001224392"/>
    </source>
</evidence>
<dbReference type="EMBL" id="BSYJ01000002">
    <property type="protein sequence ID" value="GMG86622.1"/>
    <property type="molecule type" value="Genomic_DNA"/>
</dbReference>
<evidence type="ECO:0000256" key="2">
    <source>
        <dbReference type="ARBA" id="ARBA00022692"/>
    </source>
</evidence>
<accession>A0ABQ6LX77</accession>